<keyword evidence="3" id="KW-0808">Transferase</keyword>
<dbReference type="EMBL" id="AUZX01009346">
    <property type="protein sequence ID" value="EQD52161.1"/>
    <property type="molecule type" value="Genomic_DNA"/>
</dbReference>
<dbReference type="PANTHER" id="PTHR43711:SF26">
    <property type="entry name" value="SENSOR HISTIDINE KINASE RCSC"/>
    <property type="match status" value="1"/>
</dbReference>
<dbReference type="InterPro" id="IPR036890">
    <property type="entry name" value="HATPase_C_sf"/>
</dbReference>
<dbReference type="PROSITE" id="PS50109">
    <property type="entry name" value="HIS_KIN"/>
    <property type="match status" value="1"/>
</dbReference>
<keyword evidence="7" id="KW-0067">ATP-binding</keyword>
<protein>
    <recommendedName>
        <fullName evidence="2">histidine kinase</fullName>
        <ecNumber evidence="2">2.7.13.3</ecNumber>
    </recommendedName>
</protein>
<dbReference type="Pfam" id="PF02518">
    <property type="entry name" value="HATPase_c"/>
    <property type="match status" value="1"/>
</dbReference>
<feature type="domain" description="Histidine kinase" evidence="6">
    <location>
        <begin position="1"/>
        <end position="85"/>
    </location>
</feature>
<organism evidence="7">
    <name type="scientific">mine drainage metagenome</name>
    <dbReference type="NCBI Taxonomy" id="410659"/>
    <lineage>
        <taxon>unclassified sequences</taxon>
        <taxon>metagenomes</taxon>
        <taxon>ecological metagenomes</taxon>
    </lineage>
</organism>
<keyword evidence="7" id="KW-0547">Nucleotide-binding</keyword>
<evidence type="ECO:0000256" key="4">
    <source>
        <dbReference type="ARBA" id="ARBA00022777"/>
    </source>
</evidence>
<dbReference type="GO" id="GO:0000160">
    <property type="term" value="P:phosphorelay signal transduction system"/>
    <property type="evidence" value="ECO:0007669"/>
    <property type="project" value="UniProtKB-KW"/>
</dbReference>
<dbReference type="PANTHER" id="PTHR43711">
    <property type="entry name" value="TWO-COMPONENT HISTIDINE KINASE"/>
    <property type="match status" value="1"/>
</dbReference>
<comment type="caution">
    <text evidence="7">The sequence shown here is derived from an EMBL/GenBank/DDBJ whole genome shotgun (WGS) entry which is preliminary data.</text>
</comment>
<gene>
    <name evidence="7" type="ORF">B1A_12823</name>
</gene>
<evidence type="ECO:0000256" key="5">
    <source>
        <dbReference type="ARBA" id="ARBA00023012"/>
    </source>
</evidence>
<dbReference type="InterPro" id="IPR005467">
    <property type="entry name" value="His_kinase_dom"/>
</dbReference>
<accession>T0ZV76</accession>
<dbReference type="SMART" id="SM00387">
    <property type="entry name" value="HATPase_c"/>
    <property type="match status" value="1"/>
</dbReference>
<evidence type="ECO:0000256" key="3">
    <source>
        <dbReference type="ARBA" id="ARBA00022679"/>
    </source>
</evidence>
<comment type="catalytic activity">
    <reaction evidence="1">
        <text>ATP + protein L-histidine = ADP + protein N-phospho-L-histidine.</text>
        <dbReference type="EC" id="2.7.13.3"/>
    </reaction>
</comment>
<dbReference type="GO" id="GO:0004673">
    <property type="term" value="F:protein histidine kinase activity"/>
    <property type="evidence" value="ECO:0007669"/>
    <property type="project" value="UniProtKB-EC"/>
</dbReference>
<proteinExistence type="predicted"/>
<evidence type="ECO:0000256" key="2">
    <source>
        <dbReference type="ARBA" id="ARBA00012438"/>
    </source>
</evidence>
<dbReference type="GO" id="GO:0005524">
    <property type="term" value="F:ATP binding"/>
    <property type="evidence" value="ECO:0007669"/>
    <property type="project" value="UniProtKB-KW"/>
</dbReference>
<dbReference type="AlphaFoldDB" id="T0ZV76"/>
<keyword evidence="5" id="KW-0902">Two-component regulatory system</keyword>
<evidence type="ECO:0000313" key="7">
    <source>
        <dbReference type="EMBL" id="EQD52161.1"/>
    </source>
</evidence>
<dbReference type="EC" id="2.7.13.3" evidence="2"/>
<dbReference type="InterPro" id="IPR004358">
    <property type="entry name" value="Sig_transdc_His_kin-like_C"/>
</dbReference>
<keyword evidence="4" id="KW-0418">Kinase</keyword>
<dbReference type="PRINTS" id="PR00344">
    <property type="entry name" value="BCTRLSENSOR"/>
</dbReference>
<dbReference type="InterPro" id="IPR050736">
    <property type="entry name" value="Sensor_HK_Regulatory"/>
</dbReference>
<evidence type="ECO:0000259" key="6">
    <source>
        <dbReference type="PROSITE" id="PS50109"/>
    </source>
</evidence>
<dbReference type="Gene3D" id="3.30.565.10">
    <property type="entry name" value="Histidine kinase-like ATPase, C-terminal domain"/>
    <property type="match status" value="1"/>
</dbReference>
<reference evidence="7" key="2">
    <citation type="journal article" date="2014" name="ISME J.">
        <title>Microbial stratification in low pH oxic and suboxic macroscopic growths along an acid mine drainage.</title>
        <authorList>
            <person name="Mendez-Garcia C."/>
            <person name="Mesa V."/>
            <person name="Sprenger R.R."/>
            <person name="Richter M."/>
            <person name="Diez M.S."/>
            <person name="Solano J."/>
            <person name="Bargiela R."/>
            <person name="Golyshina O.V."/>
            <person name="Manteca A."/>
            <person name="Ramos J.L."/>
            <person name="Gallego J.R."/>
            <person name="Llorente I."/>
            <person name="Martins Dos Santos V.A."/>
            <person name="Jensen O.N."/>
            <person name="Pelaez A.I."/>
            <person name="Sanchez J."/>
            <person name="Ferrer M."/>
        </authorList>
    </citation>
    <scope>NUCLEOTIDE SEQUENCE</scope>
</reference>
<dbReference type="InterPro" id="IPR003594">
    <property type="entry name" value="HATPase_dom"/>
</dbReference>
<name>T0ZV76_9ZZZZ</name>
<reference evidence="7" key="1">
    <citation type="submission" date="2013-08" db="EMBL/GenBank/DDBJ databases">
        <authorList>
            <person name="Mendez C."/>
            <person name="Richter M."/>
            <person name="Ferrer M."/>
            <person name="Sanchez J."/>
        </authorList>
    </citation>
    <scope>NUCLEOTIDE SEQUENCE</scope>
</reference>
<dbReference type="SUPFAM" id="SSF55874">
    <property type="entry name" value="ATPase domain of HSP90 chaperone/DNA topoisomerase II/histidine kinase"/>
    <property type="match status" value="1"/>
</dbReference>
<evidence type="ECO:0000256" key="1">
    <source>
        <dbReference type="ARBA" id="ARBA00000085"/>
    </source>
</evidence>
<sequence>MTLRIRIEGPYGVFEVEDTGPGIPEDEKLRVFEPFHRVMGSNVAGSGLGLTIAREAAQRLGGEVSLQDRVVGRGLIFRYCQHLKRDFPPVTGRDNRDAL</sequence>